<dbReference type="Proteomes" id="UP000033096">
    <property type="component" value="Chromosome"/>
</dbReference>
<feature type="transmembrane region" description="Helical" evidence="9">
    <location>
        <begin position="186"/>
        <end position="206"/>
    </location>
</feature>
<dbReference type="Gene3D" id="1.10.357.20">
    <property type="entry name" value="SLC41 divalent cation transporters, integral membrane domain"/>
    <property type="match status" value="1"/>
</dbReference>
<keyword evidence="4 9" id="KW-0812">Transmembrane</keyword>
<evidence type="ECO:0000256" key="7">
    <source>
        <dbReference type="ARBA" id="ARBA00023065"/>
    </source>
</evidence>
<sequence>MPSESHRDEDLFESQYIEKYLSEYASVSSIVREALPFELIATVGGVVAGIILSGMTDELGMIPGLLVIYPGVLGLRGNISSTLGSRLGSAIHLGLITDLDRHNPELMNNISGSLILSVITAFILGILGHFVTLALGFESAGVLKLTLICVISAFTSGVILSFVAALLAVGMFRFGFDPDNVVTPSIATIGDIVSMLMLFLSAKLVVMF</sequence>
<keyword evidence="12" id="KW-1185">Reference proteome</keyword>
<evidence type="ECO:0000256" key="8">
    <source>
        <dbReference type="ARBA" id="ARBA00023136"/>
    </source>
</evidence>
<dbReference type="GO" id="GO:0016020">
    <property type="term" value="C:membrane"/>
    <property type="evidence" value="ECO:0007669"/>
    <property type="project" value="UniProtKB-SubCell"/>
</dbReference>
<dbReference type="Pfam" id="PF01769">
    <property type="entry name" value="MgtE"/>
    <property type="match status" value="1"/>
</dbReference>
<evidence type="ECO:0000256" key="6">
    <source>
        <dbReference type="ARBA" id="ARBA00022989"/>
    </source>
</evidence>
<evidence type="ECO:0000256" key="2">
    <source>
        <dbReference type="ARBA" id="ARBA00009749"/>
    </source>
</evidence>
<accession>A0A0E3Q6G6</accession>
<comment type="similarity">
    <text evidence="2">Belongs to the SLC41A transporter family.</text>
</comment>
<keyword evidence="5" id="KW-0460">Magnesium</keyword>
<feature type="transmembrane region" description="Helical" evidence="9">
    <location>
        <begin position="34"/>
        <end position="52"/>
    </location>
</feature>
<dbReference type="STRING" id="1434123.MSVAZ_2040"/>
<dbReference type="GO" id="GO:0008324">
    <property type="term" value="F:monoatomic cation transmembrane transporter activity"/>
    <property type="evidence" value="ECO:0007669"/>
    <property type="project" value="InterPro"/>
</dbReference>
<dbReference type="InterPro" id="IPR006667">
    <property type="entry name" value="SLC41_membr_dom"/>
</dbReference>
<feature type="transmembrane region" description="Helical" evidence="9">
    <location>
        <begin position="147"/>
        <end position="174"/>
    </location>
</feature>
<dbReference type="GeneID" id="24810500"/>
<proteinExistence type="inferred from homology"/>
<dbReference type="KEGG" id="mvc:MSVAZ_2040"/>
<organism evidence="11 12">
    <name type="scientific">Methanosarcina vacuolata Z-761</name>
    <dbReference type="NCBI Taxonomy" id="1434123"/>
    <lineage>
        <taxon>Archaea</taxon>
        <taxon>Methanobacteriati</taxon>
        <taxon>Methanobacteriota</taxon>
        <taxon>Stenosarchaea group</taxon>
        <taxon>Methanomicrobia</taxon>
        <taxon>Methanosarcinales</taxon>
        <taxon>Methanosarcinaceae</taxon>
        <taxon>Methanosarcina</taxon>
    </lineage>
</organism>
<dbReference type="EMBL" id="CP009520">
    <property type="protein sequence ID" value="AKB44309.1"/>
    <property type="molecule type" value="Genomic_DNA"/>
</dbReference>
<keyword evidence="7" id="KW-0406">Ion transport</keyword>
<dbReference type="PANTHER" id="PTHR16228">
    <property type="entry name" value="DIVALENT CATION TRANSPORTER SOLUTE CARRIER FAMILY 41"/>
    <property type="match status" value="1"/>
</dbReference>
<dbReference type="PATRIC" id="fig|1434123.4.peg.2490"/>
<dbReference type="AlphaFoldDB" id="A0A0E3Q6G6"/>
<evidence type="ECO:0000256" key="5">
    <source>
        <dbReference type="ARBA" id="ARBA00022842"/>
    </source>
</evidence>
<keyword evidence="3" id="KW-0813">Transport</keyword>
<feature type="domain" description="SLC41A/MgtE integral membrane" evidence="10">
    <location>
        <begin position="70"/>
        <end position="200"/>
    </location>
</feature>
<evidence type="ECO:0000259" key="10">
    <source>
        <dbReference type="Pfam" id="PF01769"/>
    </source>
</evidence>
<evidence type="ECO:0000256" key="9">
    <source>
        <dbReference type="SAM" id="Phobius"/>
    </source>
</evidence>
<dbReference type="InterPro" id="IPR045349">
    <property type="entry name" value="SLC41A1-3"/>
</dbReference>
<keyword evidence="8 9" id="KW-0472">Membrane</keyword>
<evidence type="ECO:0000313" key="11">
    <source>
        <dbReference type="EMBL" id="AKB44309.1"/>
    </source>
</evidence>
<comment type="subcellular location">
    <subcellularLocation>
        <location evidence="1">Membrane</location>
        <topology evidence="1">Multi-pass membrane protein</topology>
    </subcellularLocation>
</comment>
<keyword evidence="6 9" id="KW-1133">Transmembrane helix</keyword>
<evidence type="ECO:0000313" key="12">
    <source>
        <dbReference type="Proteomes" id="UP000033096"/>
    </source>
</evidence>
<dbReference type="HOGENOM" id="CLU_111003_1_0_2"/>
<dbReference type="PANTHER" id="PTHR16228:SF7">
    <property type="entry name" value="SLC41A_MGTE INTEGRAL MEMBRANE DOMAIN-CONTAINING PROTEIN"/>
    <property type="match status" value="1"/>
</dbReference>
<reference evidence="11 12" key="1">
    <citation type="submission" date="2014-07" db="EMBL/GenBank/DDBJ databases">
        <title>Methanogenic archaea and the global carbon cycle.</title>
        <authorList>
            <person name="Henriksen J.R."/>
            <person name="Luke J."/>
            <person name="Reinhart S."/>
            <person name="Benedict M.N."/>
            <person name="Youngblut N.D."/>
            <person name="Metcalf M.E."/>
            <person name="Whitaker R.J."/>
            <person name="Metcalf W.W."/>
        </authorList>
    </citation>
    <scope>NUCLEOTIDE SEQUENCE [LARGE SCALE GENOMIC DNA]</scope>
    <source>
        <strain evidence="11 12">Z-761</strain>
    </source>
</reference>
<dbReference type="SUPFAM" id="SSF161093">
    <property type="entry name" value="MgtE membrane domain-like"/>
    <property type="match status" value="1"/>
</dbReference>
<gene>
    <name evidence="11" type="ORF">MSVAZ_2040</name>
</gene>
<dbReference type="InterPro" id="IPR036739">
    <property type="entry name" value="SLC41_membr_dom_sf"/>
</dbReference>
<evidence type="ECO:0000256" key="4">
    <source>
        <dbReference type="ARBA" id="ARBA00022692"/>
    </source>
</evidence>
<evidence type="ECO:0000256" key="3">
    <source>
        <dbReference type="ARBA" id="ARBA00022448"/>
    </source>
</evidence>
<name>A0A0E3Q6G6_9EURY</name>
<feature type="transmembrane region" description="Helical" evidence="9">
    <location>
        <begin position="114"/>
        <end position="135"/>
    </location>
</feature>
<dbReference type="RefSeq" id="WP_048120881.1">
    <property type="nucleotide sequence ID" value="NZ_CP009520.1"/>
</dbReference>
<protein>
    <submittedName>
        <fullName evidence="11">Mg/Co/Ni transporter MgtE</fullName>
    </submittedName>
</protein>
<evidence type="ECO:0000256" key="1">
    <source>
        <dbReference type="ARBA" id="ARBA00004141"/>
    </source>
</evidence>